<dbReference type="Proteomes" id="UP000559010">
    <property type="component" value="Unassembled WGS sequence"/>
</dbReference>
<sequence length="180" mass="20809">MTRLIMLLAGVLTMFSCQNSESTTVEDSTEMGKDEMRIEETAEDVKKIIDQKNNELEKLYLEGNMDEASKYFTDDVIQLTPNNKPIKGTQMYIDEWNKALGAGKWIFDFRVEDLKYYGDAAVELGSYDLKIEWVDNTMPPYEDTGHYMVLWERHDGEWKIVWDAPVSSLPLPGMEEGQEM</sequence>
<dbReference type="InterPro" id="IPR027843">
    <property type="entry name" value="DUF4440"/>
</dbReference>
<evidence type="ECO:0000259" key="2">
    <source>
        <dbReference type="Pfam" id="PF14534"/>
    </source>
</evidence>
<dbReference type="AlphaFoldDB" id="A0A848IVY8"/>
<dbReference type="PROSITE" id="PS51257">
    <property type="entry name" value="PROKAR_LIPOPROTEIN"/>
    <property type="match status" value="1"/>
</dbReference>
<dbReference type="RefSeq" id="WP_169680487.1">
    <property type="nucleotide sequence ID" value="NZ_JABBNU010000005.1"/>
</dbReference>
<keyword evidence="1" id="KW-0732">Signal</keyword>
<name>A0A848IVY8_9BACT</name>
<organism evidence="3 4">
    <name type="scientific">Marinigracilibium pacificum</name>
    <dbReference type="NCBI Taxonomy" id="2729599"/>
    <lineage>
        <taxon>Bacteria</taxon>
        <taxon>Pseudomonadati</taxon>
        <taxon>Bacteroidota</taxon>
        <taxon>Cytophagia</taxon>
        <taxon>Cytophagales</taxon>
        <taxon>Flammeovirgaceae</taxon>
        <taxon>Marinigracilibium</taxon>
    </lineage>
</organism>
<comment type="caution">
    <text evidence="3">The sequence shown here is derived from an EMBL/GenBank/DDBJ whole genome shotgun (WGS) entry which is preliminary data.</text>
</comment>
<gene>
    <name evidence="3" type="ORF">HH304_08805</name>
</gene>
<feature type="chain" id="PRO_5032433220" evidence="1">
    <location>
        <begin position="20"/>
        <end position="180"/>
    </location>
</feature>
<dbReference type="SUPFAM" id="SSF54427">
    <property type="entry name" value="NTF2-like"/>
    <property type="match status" value="1"/>
</dbReference>
<dbReference type="Pfam" id="PF14534">
    <property type="entry name" value="DUF4440"/>
    <property type="match status" value="1"/>
</dbReference>
<dbReference type="Gene3D" id="3.10.450.50">
    <property type="match status" value="1"/>
</dbReference>
<evidence type="ECO:0000313" key="4">
    <source>
        <dbReference type="Proteomes" id="UP000559010"/>
    </source>
</evidence>
<dbReference type="InterPro" id="IPR032710">
    <property type="entry name" value="NTF2-like_dom_sf"/>
</dbReference>
<evidence type="ECO:0000256" key="1">
    <source>
        <dbReference type="SAM" id="SignalP"/>
    </source>
</evidence>
<reference evidence="3 4" key="1">
    <citation type="submission" date="2020-04" db="EMBL/GenBank/DDBJ databases">
        <title>Flammeovirgaceae bacterium KN852 isolated from deep sea.</title>
        <authorList>
            <person name="Zhang D.-C."/>
        </authorList>
    </citation>
    <scope>NUCLEOTIDE SEQUENCE [LARGE SCALE GENOMIC DNA]</scope>
    <source>
        <strain evidence="3 4">KN852</strain>
    </source>
</reference>
<keyword evidence="4" id="KW-1185">Reference proteome</keyword>
<evidence type="ECO:0000313" key="3">
    <source>
        <dbReference type="EMBL" id="NMM48497.1"/>
    </source>
</evidence>
<accession>A0A848IVY8</accession>
<dbReference type="EMBL" id="JABBNU010000005">
    <property type="protein sequence ID" value="NMM48497.1"/>
    <property type="molecule type" value="Genomic_DNA"/>
</dbReference>
<proteinExistence type="predicted"/>
<feature type="domain" description="DUF4440" evidence="2">
    <location>
        <begin position="51"/>
        <end position="160"/>
    </location>
</feature>
<feature type="signal peptide" evidence="1">
    <location>
        <begin position="1"/>
        <end position="19"/>
    </location>
</feature>
<protein>
    <submittedName>
        <fullName evidence="3">Nuclear transport factor 2 family protein</fullName>
    </submittedName>
</protein>